<accession>A0ACC0FI21</accession>
<evidence type="ECO:0000313" key="1">
    <source>
        <dbReference type="EMBL" id="KAI7987964.1"/>
    </source>
</evidence>
<name>A0ACC0FI21_9ERIC</name>
<sequence length="504" mass="53309">MYKVCGDFGCAETDILAAMDAAVEEGVDILSLSLGGPSQPFYEDSIALGAFGAIKNGVFVSCSAGNSGPFNTSLSNEAPWILTVGASTLDRQIQAQVVLGNHYQFNGESLFQPSDFPSTQLPLVYAGMNSPDSAFCAPGSLDDTDVKGKVVLCQRGGNIARIDKGQTVKDAGGAAMILMNAEQDGYSTLADAHVLPASHVGYFAGVWILDYINSTATPTATIMFKGTIIGDLSAPAVASFSSRGPNFESPGILKPDIIGPGVSIIAAWPVSVENRTDTISTFNMISGTSMSCPHLSGIAALLKSEHPDWSPAAIKSAIMTTANQRNLGNSRIVDERLLPADIFAIGAGHVNPSKAVDPGLVYDLKPVDYIPYLCGLGYTDKEIALITSSPVQCSNVSIIPEAQLNYPSFSITLGSINQTYTRTVTNVGQANSSYGFFFGLPQGVDVSVSPKSLFFTEVNQQMTYQVTFSRLPTSPNNTFVEGFLALASFNTVHFVRTPISVQLV</sequence>
<comment type="caution">
    <text evidence="1">The sequence shown here is derived from an EMBL/GenBank/DDBJ whole genome shotgun (WGS) entry which is preliminary data.</text>
</comment>
<organism evidence="1 2">
    <name type="scientific">Camellia lanceoleosa</name>
    <dbReference type="NCBI Taxonomy" id="1840588"/>
    <lineage>
        <taxon>Eukaryota</taxon>
        <taxon>Viridiplantae</taxon>
        <taxon>Streptophyta</taxon>
        <taxon>Embryophyta</taxon>
        <taxon>Tracheophyta</taxon>
        <taxon>Spermatophyta</taxon>
        <taxon>Magnoliopsida</taxon>
        <taxon>eudicotyledons</taxon>
        <taxon>Gunneridae</taxon>
        <taxon>Pentapetalae</taxon>
        <taxon>asterids</taxon>
        <taxon>Ericales</taxon>
        <taxon>Theaceae</taxon>
        <taxon>Camellia</taxon>
    </lineage>
</organism>
<evidence type="ECO:0000313" key="2">
    <source>
        <dbReference type="Proteomes" id="UP001060215"/>
    </source>
</evidence>
<dbReference type="EMBL" id="CM045771">
    <property type="protein sequence ID" value="KAI7987964.1"/>
    <property type="molecule type" value="Genomic_DNA"/>
</dbReference>
<keyword evidence="2" id="KW-1185">Reference proteome</keyword>
<protein>
    <submittedName>
        <fullName evidence="1">Subtilisin-like protease SBT1.2</fullName>
    </submittedName>
</protein>
<gene>
    <name evidence="1" type="ORF">LOK49_LG13G01328</name>
</gene>
<dbReference type="Proteomes" id="UP001060215">
    <property type="component" value="Chromosome 14"/>
</dbReference>
<proteinExistence type="predicted"/>
<reference evidence="1 2" key="1">
    <citation type="journal article" date="2022" name="Plant J.">
        <title>Chromosome-level genome of Camellia lanceoleosa provides a valuable resource for understanding genome evolution and self-incompatibility.</title>
        <authorList>
            <person name="Gong W."/>
            <person name="Xiao S."/>
            <person name="Wang L."/>
            <person name="Liao Z."/>
            <person name="Chang Y."/>
            <person name="Mo W."/>
            <person name="Hu G."/>
            <person name="Li W."/>
            <person name="Zhao G."/>
            <person name="Zhu H."/>
            <person name="Hu X."/>
            <person name="Ji K."/>
            <person name="Xiang X."/>
            <person name="Song Q."/>
            <person name="Yuan D."/>
            <person name="Jin S."/>
            <person name="Zhang L."/>
        </authorList>
    </citation>
    <scope>NUCLEOTIDE SEQUENCE [LARGE SCALE GENOMIC DNA]</scope>
    <source>
        <strain evidence="1">SQ_2022a</strain>
    </source>
</reference>